<comment type="caution">
    <text evidence="14">The sequence shown here is derived from an EMBL/GenBank/DDBJ whole genome shotgun (WGS) entry which is preliminary data.</text>
</comment>
<comment type="subcellular location">
    <subcellularLocation>
        <location evidence="1">Periplasm</location>
    </subcellularLocation>
</comment>
<dbReference type="GO" id="GO:0042597">
    <property type="term" value="C:periplasmic space"/>
    <property type="evidence" value="ECO:0007669"/>
    <property type="project" value="UniProtKB-SubCell"/>
</dbReference>
<evidence type="ECO:0000256" key="5">
    <source>
        <dbReference type="ARBA" id="ARBA00022723"/>
    </source>
</evidence>
<sequence>MSRLFSVLLLFFLLSNKANAEGEVKLLTSIKPLQLIAAAVQDGVGKPAVLLPPGASGHHYSLRPSDIRSVREAQLFYWIGQDMETFLIDVVHDRQGPSISIQTLPDLQLRYFGQEHGVGHHDTEHDQDHRPGSLDAHLWLQPSNALLIAKRMAADLTIADPVNTERYQANSVAFEQRLEMLDKRLRKRLAGLSDKSYFVFHEAYDYFEATYGLKHAGVFNISGEVQPGARHIAELRERLQKAGPSCVFSEPPLRPRLVETLSANLPVTMAEIDPMGTGIEPHAQGYEELLERLTEQLSGCLEKL</sequence>
<keyword evidence="7" id="KW-0574">Periplasm</keyword>
<name>A0A839T097_AZOMA</name>
<keyword evidence="15" id="KW-1185">Reference proteome</keyword>
<dbReference type="AlphaFoldDB" id="A0A839T097"/>
<dbReference type="CDD" id="cd01019">
    <property type="entry name" value="ZnuA"/>
    <property type="match status" value="1"/>
</dbReference>
<keyword evidence="11" id="KW-1015">Disulfide bond</keyword>
<comment type="function">
    <text evidence="12">Part of the ATP-binding cassette (ABC) transport system ZnuABC involved in zinc import. Binds zinc with high affinity and specificity and delivers it to the membrane permease for translocation into the cytoplasm.</text>
</comment>
<dbReference type="InterPro" id="IPR035520">
    <property type="entry name" value="ZnuA"/>
</dbReference>
<dbReference type="PANTHER" id="PTHR42953:SF3">
    <property type="entry name" value="HIGH-AFFINITY ZINC UPTAKE SYSTEM PROTEIN ZNUA"/>
    <property type="match status" value="1"/>
</dbReference>
<dbReference type="Proteomes" id="UP000549250">
    <property type="component" value="Unassembled WGS sequence"/>
</dbReference>
<evidence type="ECO:0000256" key="8">
    <source>
        <dbReference type="ARBA" id="ARBA00022833"/>
    </source>
</evidence>
<dbReference type="InterPro" id="IPR006127">
    <property type="entry name" value="ZnuA-like"/>
</dbReference>
<dbReference type="Gene3D" id="3.40.50.1980">
    <property type="entry name" value="Nitrogenase molybdenum iron protein domain"/>
    <property type="match status" value="2"/>
</dbReference>
<feature type="signal peptide" evidence="13">
    <location>
        <begin position="1"/>
        <end position="20"/>
    </location>
</feature>
<feature type="chain" id="PRO_5032846996" description="High-affinity zinc uptake system protein ZnuA" evidence="13">
    <location>
        <begin position="21"/>
        <end position="304"/>
    </location>
</feature>
<dbReference type="Pfam" id="PF01297">
    <property type="entry name" value="ZnuA"/>
    <property type="match status" value="1"/>
</dbReference>
<dbReference type="FunFam" id="3.40.50.1980:FF:000028">
    <property type="entry name" value="High-affinity zinc uptake system protein znuA"/>
    <property type="match status" value="1"/>
</dbReference>
<keyword evidence="4" id="KW-0813">Transport</keyword>
<keyword evidence="6 13" id="KW-0732">Signal</keyword>
<reference evidence="14 15" key="1">
    <citation type="submission" date="2020-08" db="EMBL/GenBank/DDBJ databases">
        <title>Genomic Encyclopedia of Type Strains, Phase III (KMG-III): the genomes of soil and plant-associated and newly described type strains.</title>
        <authorList>
            <person name="Whitman W."/>
        </authorList>
    </citation>
    <scope>NUCLEOTIDE SEQUENCE [LARGE SCALE GENOMIC DNA]</scope>
    <source>
        <strain evidence="14 15">CECT 4462</strain>
    </source>
</reference>
<organism evidence="14 15">
    <name type="scientific">Azomonas macrocytogenes</name>
    <name type="common">Azotobacter macrocytogenes</name>
    <dbReference type="NCBI Taxonomy" id="69962"/>
    <lineage>
        <taxon>Bacteria</taxon>
        <taxon>Pseudomonadati</taxon>
        <taxon>Pseudomonadota</taxon>
        <taxon>Gammaproteobacteria</taxon>
        <taxon>Pseudomonadales</taxon>
        <taxon>Pseudomonadaceae</taxon>
        <taxon>Azomonas</taxon>
    </lineage>
</organism>
<keyword evidence="5" id="KW-0479">Metal-binding</keyword>
<evidence type="ECO:0000256" key="3">
    <source>
        <dbReference type="ARBA" id="ARBA00015915"/>
    </source>
</evidence>
<keyword evidence="9" id="KW-0864">Zinc transport</keyword>
<dbReference type="SUPFAM" id="SSF53807">
    <property type="entry name" value="Helical backbone' metal receptor"/>
    <property type="match status" value="1"/>
</dbReference>
<evidence type="ECO:0000256" key="9">
    <source>
        <dbReference type="ARBA" id="ARBA00022906"/>
    </source>
</evidence>
<dbReference type="GO" id="GO:0006829">
    <property type="term" value="P:zinc ion transport"/>
    <property type="evidence" value="ECO:0007669"/>
    <property type="project" value="UniProtKB-KW"/>
</dbReference>
<proteinExistence type="inferred from homology"/>
<evidence type="ECO:0000256" key="1">
    <source>
        <dbReference type="ARBA" id="ARBA00004418"/>
    </source>
</evidence>
<gene>
    <name evidence="14" type="ORF">FHR87_001376</name>
</gene>
<dbReference type="InterPro" id="IPR050492">
    <property type="entry name" value="Bact_metal-bind_prot9"/>
</dbReference>
<evidence type="ECO:0000256" key="12">
    <source>
        <dbReference type="ARBA" id="ARBA00045516"/>
    </source>
</evidence>
<evidence type="ECO:0000256" key="6">
    <source>
        <dbReference type="ARBA" id="ARBA00022729"/>
    </source>
</evidence>
<dbReference type="EMBL" id="JACHXI010000005">
    <property type="protein sequence ID" value="MBB3102981.1"/>
    <property type="molecule type" value="Genomic_DNA"/>
</dbReference>
<evidence type="ECO:0000256" key="11">
    <source>
        <dbReference type="ARBA" id="ARBA00023157"/>
    </source>
</evidence>
<evidence type="ECO:0000256" key="10">
    <source>
        <dbReference type="ARBA" id="ARBA00023065"/>
    </source>
</evidence>
<evidence type="ECO:0000313" key="15">
    <source>
        <dbReference type="Proteomes" id="UP000549250"/>
    </source>
</evidence>
<evidence type="ECO:0000313" key="14">
    <source>
        <dbReference type="EMBL" id="MBB3102981.1"/>
    </source>
</evidence>
<comment type="similarity">
    <text evidence="2">Belongs to the bacterial solute-binding protein 9 family.</text>
</comment>
<accession>A0A839T097</accession>
<dbReference type="PANTHER" id="PTHR42953">
    <property type="entry name" value="HIGH-AFFINITY ZINC UPTAKE SYSTEM PROTEIN ZNUA-RELATED"/>
    <property type="match status" value="1"/>
</dbReference>
<evidence type="ECO:0000256" key="2">
    <source>
        <dbReference type="ARBA" id="ARBA00011028"/>
    </source>
</evidence>
<dbReference type="GO" id="GO:0046872">
    <property type="term" value="F:metal ion binding"/>
    <property type="evidence" value="ECO:0007669"/>
    <property type="project" value="UniProtKB-KW"/>
</dbReference>
<evidence type="ECO:0000256" key="7">
    <source>
        <dbReference type="ARBA" id="ARBA00022764"/>
    </source>
</evidence>
<keyword evidence="10" id="KW-0406">Ion transport</keyword>
<evidence type="ECO:0000256" key="13">
    <source>
        <dbReference type="SAM" id="SignalP"/>
    </source>
</evidence>
<evidence type="ECO:0000256" key="4">
    <source>
        <dbReference type="ARBA" id="ARBA00022448"/>
    </source>
</evidence>
<dbReference type="RefSeq" id="WP_183165952.1">
    <property type="nucleotide sequence ID" value="NZ_JACHXI010000005.1"/>
</dbReference>
<protein>
    <recommendedName>
        <fullName evidence="3">High-affinity zinc uptake system protein ZnuA</fullName>
    </recommendedName>
</protein>
<keyword evidence="8" id="KW-0862">Zinc</keyword>